<reference evidence="9" key="1">
    <citation type="submission" date="2021-02" db="EMBL/GenBank/DDBJ databases">
        <authorList>
            <person name="Nowell W R."/>
        </authorList>
    </citation>
    <scope>NUCLEOTIDE SEQUENCE</scope>
</reference>
<comment type="caution">
    <text evidence="9">The sequence shown here is derived from an EMBL/GenBank/DDBJ whole genome shotgun (WGS) entry which is preliminary data.</text>
</comment>
<dbReference type="InterPro" id="IPR000569">
    <property type="entry name" value="HECT_dom"/>
</dbReference>
<evidence type="ECO:0000313" key="10">
    <source>
        <dbReference type="Proteomes" id="UP000682733"/>
    </source>
</evidence>
<evidence type="ECO:0000313" key="9">
    <source>
        <dbReference type="EMBL" id="CAF4495989.1"/>
    </source>
</evidence>
<evidence type="ECO:0000256" key="2">
    <source>
        <dbReference type="ARBA" id="ARBA00004906"/>
    </source>
</evidence>
<feature type="domain" description="HECT" evidence="7">
    <location>
        <begin position="1"/>
        <end position="156"/>
    </location>
</feature>
<evidence type="ECO:0000256" key="4">
    <source>
        <dbReference type="ARBA" id="ARBA00022679"/>
    </source>
</evidence>
<dbReference type="GO" id="GO:0016567">
    <property type="term" value="P:protein ubiquitination"/>
    <property type="evidence" value="ECO:0007669"/>
    <property type="project" value="TreeGrafter"/>
</dbReference>
<feature type="non-terminal residue" evidence="9">
    <location>
        <position position="156"/>
    </location>
</feature>
<dbReference type="EC" id="2.3.2.26" evidence="3"/>
<protein>
    <recommendedName>
        <fullName evidence="3">HECT-type E3 ubiquitin transferase</fullName>
        <ecNumber evidence="3">2.3.2.26</ecNumber>
    </recommendedName>
</protein>
<evidence type="ECO:0000259" key="7">
    <source>
        <dbReference type="PROSITE" id="PS50237"/>
    </source>
</evidence>
<accession>A0A8S2XGS9</accession>
<name>A0A8S2XGS9_9BILA</name>
<dbReference type="EMBL" id="CAJOBA010093944">
    <property type="protein sequence ID" value="CAF4495989.1"/>
    <property type="molecule type" value="Genomic_DNA"/>
</dbReference>
<comment type="pathway">
    <text evidence="2">Protein modification; protein ubiquitination.</text>
</comment>
<evidence type="ECO:0000256" key="3">
    <source>
        <dbReference type="ARBA" id="ARBA00012485"/>
    </source>
</evidence>
<keyword evidence="5 6" id="KW-0833">Ubl conjugation pathway</keyword>
<sequence>VALINQYLVDAFLSRPLYKALLRDNQHFTLSDLQSLDPEFHQSLLWIKDNNVSDMDLYFYVNEEYCGKIIEKELKPDGKNILVTEKNKKEFLDLIVEWRVKRGVQEQTEYFVKGFYEILGDYKLIQNMFDARELELALCGTMEIDIQDWKQYTEYR</sequence>
<dbReference type="PANTHER" id="PTHR11254">
    <property type="entry name" value="HECT DOMAIN UBIQUITIN-PROTEIN LIGASE"/>
    <property type="match status" value="1"/>
</dbReference>
<dbReference type="InterPro" id="IPR035983">
    <property type="entry name" value="Hect_E3_ubiquitin_ligase"/>
</dbReference>
<dbReference type="Gene3D" id="3.30.2160.10">
    <property type="entry name" value="Hect, E3 ligase catalytic domain"/>
    <property type="match status" value="1"/>
</dbReference>
<dbReference type="FunFam" id="3.30.2160.10:FF:000003">
    <property type="entry name" value="E3 ubiquitin-protein ligase"/>
    <property type="match status" value="1"/>
</dbReference>
<dbReference type="EMBL" id="CAJNOK010065671">
    <property type="protein sequence ID" value="CAF1649752.1"/>
    <property type="molecule type" value="Genomic_DNA"/>
</dbReference>
<dbReference type="Gene3D" id="3.90.1750.10">
    <property type="entry name" value="Hect, E3 ligase catalytic domains"/>
    <property type="match status" value="1"/>
</dbReference>
<keyword evidence="4" id="KW-0808">Transferase</keyword>
<evidence type="ECO:0000313" key="8">
    <source>
        <dbReference type="EMBL" id="CAF1649752.1"/>
    </source>
</evidence>
<proteinExistence type="predicted"/>
<dbReference type="AlphaFoldDB" id="A0A8S2XGS9"/>
<dbReference type="PANTHER" id="PTHR11254:SF320">
    <property type="entry name" value="HECT-TYPE E3 UBIQUITIN TRANSFERASE"/>
    <property type="match status" value="1"/>
</dbReference>
<dbReference type="Proteomes" id="UP000677228">
    <property type="component" value="Unassembled WGS sequence"/>
</dbReference>
<evidence type="ECO:0000256" key="1">
    <source>
        <dbReference type="ARBA" id="ARBA00000885"/>
    </source>
</evidence>
<dbReference type="GO" id="GO:0061630">
    <property type="term" value="F:ubiquitin protein ligase activity"/>
    <property type="evidence" value="ECO:0007669"/>
    <property type="project" value="UniProtKB-EC"/>
</dbReference>
<dbReference type="InterPro" id="IPR050409">
    <property type="entry name" value="E3_ubiq-protein_ligase"/>
</dbReference>
<gene>
    <name evidence="8" type="ORF">OVA965_LOCUS44758</name>
    <name evidence="9" type="ORF">TMI583_LOCUS47757</name>
</gene>
<organism evidence="9 10">
    <name type="scientific">Didymodactylos carnosus</name>
    <dbReference type="NCBI Taxonomy" id="1234261"/>
    <lineage>
        <taxon>Eukaryota</taxon>
        <taxon>Metazoa</taxon>
        <taxon>Spiralia</taxon>
        <taxon>Gnathifera</taxon>
        <taxon>Rotifera</taxon>
        <taxon>Eurotatoria</taxon>
        <taxon>Bdelloidea</taxon>
        <taxon>Philodinida</taxon>
        <taxon>Philodinidae</taxon>
        <taxon>Didymodactylos</taxon>
    </lineage>
</organism>
<dbReference type="SUPFAM" id="SSF56204">
    <property type="entry name" value="Hect, E3 ligase catalytic domain"/>
    <property type="match status" value="1"/>
</dbReference>
<dbReference type="GO" id="GO:0005737">
    <property type="term" value="C:cytoplasm"/>
    <property type="evidence" value="ECO:0007669"/>
    <property type="project" value="TreeGrafter"/>
</dbReference>
<dbReference type="GO" id="GO:0048814">
    <property type="term" value="P:regulation of dendrite morphogenesis"/>
    <property type="evidence" value="ECO:0007669"/>
    <property type="project" value="TreeGrafter"/>
</dbReference>
<dbReference type="PROSITE" id="PS50237">
    <property type="entry name" value="HECT"/>
    <property type="match status" value="1"/>
</dbReference>
<comment type="caution">
    <text evidence="6">Lacks conserved residue(s) required for the propagation of feature annotation.</text>
</comment>
<dbReference type="GO" id="GO:0006511">
    <property type="term" value="P:ubiquitin-dependent protein catabolic process"/>
    <property type="evidence" value="ECO:0007669"/>
    <property type="project" value="TreeGrafter"/>
</dbReference>
<evidence type="ECO:0000256" key="5">
    <source>
        <dbReference type="ARBA" id="ARBA00022786"/>
    </source>
</evidence>
<dbReference type="SMART" id="SM00119">
    <property type="entry name" value="HECTc"/>
    <property type="match status" value="1"/>
</dbReference>
<dbReference type="Proteomes" id="UP000682733">
    <property type="component" value="Unassembled WGS sequence"/>
</dbReference>
<feature type="non-terminal residue" evidence="9">
    <location>
        <position position="1"/>
    </location>
</feature>
<dbReference type="Pfam" id="PF00632">
    <property type="entry name" value="HECT"/>
    <property type="match status" value="1"/>
</dbReference>
<comment type="catalytic activity">
    <reaction evidence="1">
        <text>S-ubiquitinyl-[E2 ubiquitin-conjugating enzyme]-L-cysteine + [acceptor protein]-L-lysine = [E2 ubiquitin-conjugating enzyme]-L-cysteine + N(6)-ubiquitinyl-[acceptor protein]-L-lysine.</text>
        <dbReference type="EC" id="2.3.2.26"/>
    </reaction>
</comment>
<evidence type="ECO:0000256" key="6">
    <source>
        <dbReference type="PROSITE-ProRule" id="PRU00104"/>
    </source>
</evidence>